<evidence type="ECO:0000313" key="5">
    <source>
        <dbReference type="EMBL" id="TWT68273.1"/>
    </source>
</evidence>
<evidence type="ECO:0000259" key="4">
    <source>
        <dbReference type="PROSITE" id="PS50975"/>
    </source>
</evidence>
<dbReference type="InterPro" id="IPR011761">
    <property type="entry name" value="ATP-grasp"/>
</dbReference>
<keyword evidence="3" id="KW-0547">Nucleotide-binding</keyword>
<evidence type="ECO:0000256" key="2">
    <source>
        <dbReference type="ARBA" id="ARBA00022598"/>
    </source>
</evidence>
<dbReference type="Gene3D" id="3.30.1490.20">
    <property type="entry name" value="ATP-grasp fold, A domain"/>
    <property type="match status" value="1"/>
</dbReference>
<feature type="domain" description="ATP-grasp" evidence="4">
    <location>
        <begin position="118"/>
        <end position="330"/>
    </location>
</feature>
<protein>
    <submittedName>
        <fullName evidence="5">Ddl-like protein</fullName>
        <ecNumber evidence="5">6.3.2.4</ecNumber>
    </submittedName>
</protein>
<dbReference type="SUPFAM" id="SSF56059">
    <property type="entry name" value="Glutathione synthetase ATP-binding domain-like"/>
    <property type="match status" value="1"/>
</dbReference>
<dbReference type="RefSeq" id="WP_145296733.1">
    <property type="nucleotide sequence ID" value="NZ_CP036319.1"/>
</dbReference>
<dbReference type="PANTHER" id="PTHR23132">
    <property type="entry name" value="D-ALANINE--D-ALANINE LIGASE"/>
    <property type="match status" value="1"/>
</dbReference>
<dbReference type="PROSITE" id="PS50975">
    <property type="entry name" value="ATP_GRASP"/>
    <property type="match status" value="1"/>
</dbReference>
<dbReference type="PANTHER" id="PTHR23132:SF26">
    <property type="entry name" value="BLR7451 PROTEIN"/>
    <property type="match status" value="1"/>
</dbReference>
<dbReference type="EC" id="6.3.2.4" evidence="5"/>
<dbReference type="EMBL" id="SJPL01000001">
    <property type="protein sequence ID" value="TWT68273.1"/>
    <property type="molecule type" value="Genomic_DNA"/>
</dbReference>
<dbReference type="AlphaFoldDB" id="A0A5C5Y0W8"/>
<gene>
    <name evidence="5" type="ORF">Pan14r_05170</name>
</gene>
<reference evidence="5 6" key="1">
    <citation type="submission" date="2019-02" db="EMBL/GenBank/DDBJ databases">
        <title>Deep-cultivation of Planctomycetes and their phenomic and genomic characterization uncovers novel biology.</title>
        <authorList>
            <person name="Wiegand S."/>
            <person name="Jogler M."/>
            <person name="Boedeker C."/>
            <person name="Pinto D."/>
            <person name="Vollmers J."/>
            <person name="Rivas-Marin E."/>
            <person name="Kohn T."/>
            <person name="Peeters S.H."/>
            <person name="Heuer A."/>
            <person name="Rast P."/>
            <person name="Oberbeckmann S."/>
            <person name="Bunk B."/>
            <person name="Jeske O."/>
            <person name="Meyerdierks A."/>
            <person name="Storesund J.E."/>
            <person name="Kallscheuer N."/>
            <person name="Luecker S."/>
            <person name="Lage O.M."/>
            <person name="Pohl T."/>
            <person name="Merkel B.J."/>
            <person name="Hornburger P."/>
            <person name="Mueller R.-W."/>
            <person name="Bruemmer F."/>
            <person name="Labrenz M."/>
            <person name="Spormann A.M."/>
            <person name="Op Den Camp H."/>
            <person name="Overmann J."/>
            <person name="Amann R."/>
            <person name="Jetten M.S.M."/>
            <person name="Mascher T."/>
            <person name="Medema M.H."/>
            <person name="Devos D.P."/>
            <person name="Kaster A.-K."/>
            <person name="Ovreas L."/>
            <person name="Rohde M."/>
            <person name="Galperin M.Y."/>
            <person name="Jogler C."/>
        </authorList>
    </citation>
    <scope>NUCLEOTIDE SEQUENCE [LARGE SCALE GENOMIC DNA]</scope>
    <source>
        <strain evidence="5 6">Pan14r</strain>
    </source>
</reference>
<dbReference type="Pfam" id="PF07478">
    <property type="entry name" value="Dala_Dala_lig_C"/>
    <property type="match status" value="1"/>
</dbReference>
<dbReference type="GO" id="GO:0005524">
    <property type="term" value="F:ATP binding"/>
    <property type="evidence" value="ECO:0007669"/>
    <property type="project" value="UniProtKB-UniRule"/>
</dbReference>
<dbReference type="InterPro" id="IPR011095">
    <property type="entry name" value="Dala_Dala_lig_C"/>
</dbReference>
<evidence type="ECO:0000313" key="6">
    <source>
        <dbReference type="Proteomes" id="UP000317238"/>
    </source>
</evidence>
<keyword evidence="6" id="KW-1185">Reference proteome</keyword>
<name>A0A5C5Y0W8_9PLAN</name>
<dbReference type="Gene3D" id="3.30.470.20">
    <property type="entry name" value="ATP-grasp fold, B domain"/>
    <property type="match status" value="1"/>
</dbReference>
<dbReference type="Proteomes" id="UP000317238">
    <property type="component" value="Unassembled WGS sequence"/>
</dbReference>
<accession>A0A5C5Y0W8</accession>
<sequence>MRKLRILLLVREGHVPPDTLDGVTEKELDAWKAEFDVCETLRCLGHEVIPLGVYDDLGPIRKALLEQSPDITFMLLEEFHGVAIYDFAIISYLELMQQAYTGCNPRGLLLSKDKALSKKILSYHRIPTPRFAVFPKGRIVHRPKRLTFPLFVKSVIEDASFGISQASIVQTDQQLAERVNFIHEKTGDDAIAEQYIEGRELYVGVIGNQRLQTFPAWEMDFGKMPEEMAKIATQHVKFNHKYQEKHGITTHAATDLDDAMQARIAKVCKRVYRALHMSGYARMDLRLSPSGEIYVIESNANPNIEYGEDFAESAETGGVNYEQLLQRILNLGLSYKPAWMAG</sequence>
<proteinExistence type="inferred from homology"/>
<comment type="similarity">
    <text evidence="1">Belongs to the D-alanine--D-alanine ligase family.</text>
</comment>
<organism evidence="5 6">
    <name type="scientific">Crateriforma conspicua</name>
    <dbReference type="NCBI Taxonomy" id="2527996"/>
    <lineage>
        <taxon>Bacteria</taxon>
        <taxon>Pseudomonadati</taxon>
        <taxon>Planctomycetota</taxon>
        <taxon>Planctomycetia</taxon>
        <taxon>Planctomycetales</taxon>
        <taxon>Planctomycetaceae</taxon>
        <taxon>Crateriforma</taxon>
    </lineage>
</organism>
<evidence type="ECO:0000256" key="1">
    <source>
        <dbReference type="ARBA" id="ARBA00010871"/>
    </source>
</evidence>
<comment type="caution">
    <text evidence="5">The sequence shown here is derived from an EMBL/GenBank/DDBJ whole genome shotgun (WGS) entry which is preliminary data.</text>
</comment>
<keyword evidence="3" id="KW-0067">ATP-binding</keyword>
<dbReference type="OrthoDB" id="9813261at2"/>
<dbReference type="GO" id="GO:0008716">
    <property type="term" value="F:D-alanine-D-alanine ligase activity"/>
    <property type="evidence" value="ECO:0007669"/>
    <property type="project" value="UniProtKB-EC"/>
</dbReference>
<dbReference type="GO" id="GO:0046872">
    <property type="term" value="F:metal ion binding"/>
    <property type="evidence" value="ECO:0007669"/>
    <property type="project" value="InterPro"/>
</dbReference>
<keyword evidence="2 5" id="KW-0436">Ligase</keyword>
<evidence type="ECO:0000256" key="3">
    <source>
        <dbReference type="PROSITE-ProRule" id="PRU00409"/>
    </source>
</evidence>
<dbReference type="InterPro" id="IPR013815">
    <property type="entry name" value="ATP_grasp_subdomain_1"/>
</dbReference>